<protein>
    <submittedName>
        <fullName evidence="2">Putative acetyltransferase</fullName>
        <ecNumber evidence="2">2.3.1.-</ecNumber>
    </submittedName>
</protein>
<dbReference type="PANTHER" id="PTHR43451:SF1">
    <property type="entry name" value="ACETYLTRANSFERASE"/>
    <property type="match status" value="1"/>
</dbReference>
<dbReference type="Proteomes" id="UP000553766">
    <property type="component" value="Unassembled WGS sequence"/>
</dbReference>
<evidence type="ECO:0000259" key="1">
    <source>
        <dbReference type="PROSITE" id="PS51186"/>
    </source>
</evidence>
<organism evidence="2 3">
    <name type="scientific">Rubricella aquisinus</name>
    <dbReference type="NCBI Taxonomy" id="2028108"/>
    <lineage>
        <taxon>Bacteria</taxon>
        <taxon>Pseudomonadati</taxon>
        <taxon>Pseudomonadota</taxon>
        <taxon>Alphaproteobacteria</taxon>
        <taxon>Rhodobacterales</taxon>
        <taxon>Paracoccaceae</taxon>
        <taxon>Rubricella</taxon>
    </lineage>
</organism>
<dbReference type="PROSITE" id="PS51186">
    <property type="entry name" value="GNAT"/>
    <property type="match status" value="1"/>
</dbReference>
<gene>
    <name evidence="2" type="ORF">FHS89_000978</name>
</gene>
<dbReference type="InterPro" id="IPR052564">
    <property type="entry name" value="N-acetyltrans/Recomb-assoc"/>
</dbReference>
<dbReference type="EC" id="2.3.1.-" evidence="2"/>
<dbReference type="SUPFAM" id="SSF55729">
    <property type="entry name" value="Acyl-CoA N-acyltransferases (Nat)"/>
    <property type="match status" value="1"/>
</dbReference>
<name>A0A840WMU0_9RHOB</name>
<dbReference type="InterPro" id="IPR000182">
    <property type="entry name" value="GNAT_dom"/>
</dbReference>
<dbReference type="AlphaFoldDB" id="A0A840WMU0"/>
<dbReference type="PANTHER" id="PTHR43451">
    <property type="entry name" value="ACETYLTRANSFERASE (GNAT) FAMILY PROTEIN"/>
    <property type="match status" value="1"/>
</dbReference>
<accession>A0A840WMU0</accession>
<proteinExistence type="predicted"/>
<evidence type="ECO:0000313" key="2">
    <source>
        <dbReference type="EMBL" id="MBB5514972.1"/>
    </source>
</evidence>
<evidence type="ECO:0000313" key="3">
    <source>
        <dbReference type="Proteomes" id="UP000553766"/>
    </source>
</evidence>
<dbReference type="EMBL" id="JACIJS010000002">
    <property type="protein sequence ID" value="MBB5514972.1"/>
    <property type="molecule type" value="Genomic_DNA"/>
</dbReference>
<keyword evidence="2" id="KW-0808">Transferase</keyword>
<dbReference type="InterPro" id="IPR016181">
    <property type="entry name" value="Acyl_CoA_acyltransferase"/>
</dbReference>
<sequence length="156" mass="17364">MKIRAYTPSDAHFLPDIFHQSVHAISARDYSIDQIAAWSPAPMSAETYHARVSDGRRVFVAVTEEDRPMAFLELEADGHIDCFYCHPDAAGQGIGLALYTEAARAATDQGISCLTVEASEAARRFFVKVGFEVVSRRDFLIRTVPIHNYAMRKALT</sequence>
<keyword evidence="2" id="KW-0012">Acyltransferase</keyword>
<dbReference type="Pfam" id="PF13673">
    <property type="entry name" value="Acetyltransf_10"/>
    <property type="match status" value="1"/>
</dbReference>
<dbReference type="GO" id="GO:0016747">
    <property type="term" value="F:acyltransferase activity, transferring groups other than amino-acyl groups"/>
    <property type="evidence" value="ECO:0007669"/>
    <property type="project" value="InterPro"/>
</dbReference>
<dbReference type="CDD" id="cd04301">
    <property type="entry name" value="NAT_SF"/>
    <property type="match status" value="1"/>
</dbReference>
<dbReference type="Gene3D" id="3.40.630.30">
    <property type="match status" value="1"/>
</dbReference>
<reference evidence="2 3" key="1">
    <citation type="submission" date="2020-08" db="EMBL/GenBank/DDBJ databases">
        <title>Genomic Encyclopedia of Type Strains, Phase IV (KMG-IV): sequencing the most valuable type-strain genomes for metagenomic binning, comparative biology and taxonomic classification.</title>
        <authorList>
            <person name="Goeker M."/>
        </authorList>
    </citation>
    <scope>NUCLEOTIDE SEQUENCE [LARGE SCALE GENOMIC DNA]</scope>
    <source>
        <strain evidence="2 3">DSM 103377</strain>
    </source>
</reference>
<comment type="caution">
    <text evidence="2">The sequence shown here is derived from an EMBL/GenBank/DDBJ whole genome shotgun (WGS) entry which is preliminary data.</text>
</comment>
<dbReference type="RefSeq" id="WP_184009075.1">
    <property type="nucleotide sequence ID" value="NZ_JACIJS010000002.1"/>
</dbReference>
<keyword evidence="3" id="KW-1185">Reference proteome</keyword>
<feature type="domain" description="N-acetyltransferase" evidence="1">
    <location>
        <begin position="1"/>
        <end position="156"/>
    </location>
</feature>